<gene>
    <name evidence="1" type="ORF">JZL65_02435</name>
</gene>
<name>A0A9E6SY16_9PROT</name>
<sequence length="142" mass="15503">MNQHLNDAIRELANSSAVKKSKIGRIRQVLPEIELAQKAGVRLADIAHTLSTQGFEGMNLKCLQNLIYQSRRGGGRSSAQGKIPLVQPVIEVRERAVVTEGIHAESILEDARKAMQTKPAASSITLGLLRSSQLNQPGNERK</sequence>
<dbReference type="Proteomes" id="UP000683551">
    <property type="component" value="Chromosome"/>
</dbReference>
<evidence type="ECO:0000313" key="2">
    <source>
        <dbReference type="Proteomes" id="UP000683551"/>
    </source>
</evidence>
<dbReference type="EMBL" id="CP071137">
    <property type="protein sequence ID" value="QWY77964.1"/>
    <property type="molecule type" value="Genomic_DNA"/>
</dbReference>
<dbReference type="AlphaFoldDB" id="A0A9E6SY16"/>
<evidence type="ECO:0000313" key="1">
    <source>
        <dbReference type="EMBL" id="QWY77964.1"/>
    </source>
</evidence>
<accession>A0A9E6SY16</accession>
<organism evidence="1 2">
    <name type="scientific">Ferrovum myxofaciens</name>
    <dbReference type="NCBI Taxonomy" id="416213"/>
    <lineage>
        <taxon>Bacteria</taxon>
        <taxon>Pseudomonadati</taxon>
        <taxon>Pseudomonadota</taxon>
        <taxon>Betaproteobacteria</taxon>
        <taxon>Ferrovales</taxon>
        <taxon>Ferrovaceae</taxon>
        <taxon>Ferrovum</taxon>
    </lineage>
</organism>
<dbReference type="RefSeq" id="WP_273145452.1">
    <property type="nucleotide sequence ID" value="NZ_CP053675.1"/>
</dbReference>
<reference evidence="1" key="1">
    <citation type="submission" date="2021-02" db="EMBL/GenBank/DDBJ databases">
        <title>Comparative genomics of Ferrovum myxofaciens strains, predominant extremophile bacteria forming large biofilm stalactites in acid mine ecosystems.</title>
        <authorList>
            <person name="Burkartova K."/>
            <person name="Ridl J."/>
            <person name="Pajer P."/>
            <person name="Falteisek L."/>
        </authorList>
    </citation>
    <scope>NUCLEOTIDE SEQUENCE</scope>
    <source>
        <strain evidence="1">MI1III</strain>
    </source>
</reference>
<protein>
    <submittedName>
        <fullName evidence="1">Uncharacterized protein</fullName>
    </submittedName>
</protein>
<proteinExistence type="predicted"/>